<dbReference type="Proteomes" id="UP001445076">
    <property type="component" value="Unassembled WGS sequence"/>
</dbReference>
<reference evidence="2 3" key="1">
    <citation type="journal article" date="2024" name="BMC Genomics">
        <title>Genome assembly of redclaw crayfish (Cherax quadricarinatus) provides insights into its immune adaptation and hypoxia tolerance.</title>
        <authorList>
            <person name="Liu Z."/>
            <person name="Zheng J."/>
            <person name="Li H."/>
            <person name="Fang K."/>
            <person name="Wang S."/>
            <person name="He J."/>
            <person name="Zhou D."/>
            <person name="Weng S."/>
            <person name="Chi M."/>
            <person name="Gu Z."/>
            <person name="He J."/>
            <person name="Li F."/>
            <person name="Wang M."/>
        </authorList>
    </citation>
    <scope>NUCLEOTIDE SEQUENCE [LARGE SCALE GENOMIC DNA]</scope>
    <source>
        <strain evidence="2">ZL_2023a</strain>
    </source>
</reference>
<feature type="coiled-coil region" evidence="1">
    <location>
        <begin position="17"/>
        <end position="80"/>
    </location>
</feature>
<dbReference type="EMBL" id="JARKIK010000014">
    <property type="protein sequence ID" value="KAK8747747.1"/>
    <property type="molecule type" value="Genomic_DNA"/>
</dbReference>
<accession>A0AAW0Y7K4</accession>
<name>A0AAW0Y7K4_CHEQU</name>
<organism evidence="2 3">
    <name type="scientific">Cherax quadricarinatus</name>
    <name type="common">Australian red claw crayfish</name>
    <dbReference type="NCBI Taxonomy" id="27406"/>
    <lineage>
        <taxon>Eukaryota</taxon>
        <taxon>Metazoa</taxon>
        <taxon>Ecdysozoa</taxon>
        <taxon>Arthropoda</taxon>
        <taxon>Crustacea</taxon>
        <taxon>Multicrustacea</taxon>
        <taxon>Malacostraca</taxon>
        <taxon>Eumalacostraca</taxon>
        <taxon>Eucarida</taxon>
        <taxon>Decapoda</taxon>
        <taxon>Pleocyemata</taxon>
        <taxon>Astacidea</taxon>
        <taxon>Parastacoidea</taxon>
        <taxon>Parastacidae</taxon>
        <taxon>Cherax</taxon>
    </lineage>
</organism>
<keyword evidence="3" id="KW-1185">Reference proteome</keyword>
<keyword evidence="1" id="KW-0175">Coiled coil</keyword>
<comment type="caution">
    <text evidence="2">The sequence shown here is derived from an EMBL/GenBank/DDBJ whole genome shotgun (WGS) entry which is preliminary data.</text>
</comment>
<protein>
    <submittedName>
        <fullName evidence="2">Uncharacterized protein</fullName>
    </submittedName>
</protein>
<dbReference type="AlphaFoldDB" id="A0AAW0Y7K4"/>
<evidence type="ECO:0000313" key="2">
    <source>
        <dbReference type="EMBL" id="KAK8747747.1"/>
    </source>
</evidence>
<proteinExistence type="predicted"/>
<evidence type="ECO:0000313" key="3">
    <source>
        <dbReference type="Proteomes" id="UP001445076"/>
    </source>
</evidence>
<sequence>RMRTKGSKDESGREEWEVELKKREEDWGRRLDELERKMEERLAAECRRWKQQATAAEIKIERLEEELRHLKQHRDITEVASAMATSNTDNRSEESMETKLYAEVLSNPHGAKTKAGSTLGKNERLEDIEGTRTCARTLPDTCGARNR</sequence>
<feature type="non-terminal residue" evidence="2">
    <location>
        <position position="1"/>
    </location>
</feature>
<gene>
    <name evidence="2" type="ORF">OTU49_016574</name>
</gene>
<evidence type="ECO:0000256" key="1">
    <source>
        <dbReference type="SAM" id="Coils"/>
    </source>
</evidence>